<evidence type="ECO:0000313" key="2">
    <source>
        <dbReference type="EMBL" id="VDM85257.1"/>
    </source>
</evidence>
<evidence type="ECO:0000256" key="1">
    <source>
        <dbReference type="SAM" id="MobiDB-lite"/>
    </source>
</evidence>
<dbReference type="AlphaFoldDB" id="A0A3P7KAC5"/>
<accession>A0A3P7KAC5</accession>
<gene>
    <name evidence="2" type="ORF">SVUK_LOCUS20255</name>
</gene>
<dbReference type="OrthoDB" id="5365701at2759"/>
<dbReference type="Proteomes" id="UP000270094">
    <property type="component" value="Unassembled WGS sequence"/>
</dbReference>
<sequence length="84" mass="9962">MKSDSLTRNFHLLLFQIGNYLYDNNLASLHPKPEDMEMFIRSQIYSYEYSPVLSDLTDTYDWPETDTRQGFPVPKMTRTSMDDE</sequence>
<proteinExistence type="predicted"/>
<evidence type="ECO:0000313" key="3">
    <source>
        <dbReference type="Proteomes" id="UP000270094"/>
    </source>
</evidence>
<organism evidence="2 3">
    <name type="scientific">Strongylus vulgaris</name>
    <name type="common">Blood worm</name>
    <dbReference type="NCBI Taxonomy" id="40348"/>
    <lineage>
        <taxon>Eukaryota</taxon>
        <taxon>Metazoa</taxon>
        <taxon>Ecdysozoa</taxon>
        <taxon>Nematoda</taxon>
        <taxon>Chromadorea</taxon>
        <taxon>Rhabditida</taxon>
        <taxon>Rhabditina</taxon>
        <taxon>Rhabditomorpha</taxon>
        <taxon>Strongyloidea</taxon>
        <taxon>Strongylidae</taxon>
        <taxon>Strongylus</taxon>
    </lineage>
</organism>
<dbReference type="Gene3D" id="6.20.310.10">
    <property type="match status" value="1"/>
</dbReference>
<feature type="region of interest" description="Disordered" evidence="1">
    <location>
        <begin position="64"/>
        <end position="84"/>
    </location>
</feature>
<name>A0A3P7KAC5_STRVU</name>
<reference evidence="2 3" key="1">
    <citation type="submission" date="2018-11" db="EMBL/GenBank/DDBJ databases">
        <authorList>
            <consortium name="Pathogen Informatics"/>
        </authorList>
    </citation>
    <scope>NUCLEOTIDE SEQUENCE [LARGE SCALE GENOMIC DNA]</scope>
</reference>
<dbReference type="EMBL" id="UYYB01138093">
    <property type="protein sequence ID" value="VDM85257.1"/>
    <property type="molecule type" value="Genomic_DNA"/>
</dbReference>
<keyword evidence="3" id="KW-1185">Reference proteome</keyword>
<protein>
    <submittedName>
        <fullName evidence="2">Uncharacterized protein</fullName>
    </submittedName>
</protein>